<evidence type="ECO:0000313" key="4">
    <source>
        <dbReference type="Proteomes" id="UP000198707"/>
    </source>
</evidence>
<keyword evidence="4" id="KW-1185">Reference proteome</keyword>
<protein>
    <submittedName>
        <fullName evidence="3">Uncharacterized protein</fullName>
    </submittedName>
</protein>
<organism evidence="3 4">
    <name type="scientific">Micromonospora phaseoli</name>
    <dbReference type="NCBI Taxonomy" id="1144548"/>
    <lineage>
        <taxon>Bacteria</taxon>
        <taxon>Bacillati</taxon>
        <taxon>Actinomycetota</taxon>
        <taxon>Actinomycetes</taxon>
        <taxon>Micromonosporales</taxon>
        <taxon>Micromonosporaceae</taxon>
        <taxon>Micromonospora</taxon>
    </lineage>
</organism>
<keyword evidence="2" id="KW-0472">Membrane</keyword>
<proteinExistence type="predicted"/>
<keyword evidence="2" id="KW-0812">Transmembrane</keyword>
<dbReference type="RefSeq" id="WP_092383100.1">
    <property type="nucleotide sequence ID" value="NZ_BOPI01000018.1"/>
</dbReference>
<dbReference type="OrthoDB" id="10001709at2"/>
<keyword evidence="2" id="KW-1133">Transmembrane helix</keyword>
<dbReference type="Proteomes" id="UP000198707">
    <property type="component" value="Unassembled WGS sequence"/>
</dbReference>
<feature type="compositionally biased region" description="Pro residues" evidence="1">
    <location>
        <begin position="88"/>
        <end position="100"/>
    </location>
</feature>
<feature type="region of interest" description="Disordered" evidence="1">
    <location>
        <begin position="64"/>
        <end position="146"/>
    </location>
</feature>
<name>A0A1H7DSY6_9ACTN</name>
<accession>A0A1H7DSY6</accession>
<feature type="transmembrane region" description="Helical" evidence="2">
    <location>
        <begin position="39"/>
        <end position="63"/>
    </location>
</feature>
<evidence type="ECO:0000256" key="1">
    <source>
        <dbReference type="SAM" id="MobiDB-lite"/>
    </source>
</evidence>
<sequence length="146" mass="14722">MNTPIDDLIRSTLTDLAEEAVPMNLADSAVDRARKRRTLTVSVGVAGVVAALMVGTPLAFAAVNRDAPPPSAPADQAPAASPSLVPISPVPNGPDLPPPGKLVSPVPIDPDLPSPVPTGPDLPPPGKLASPVPIDPGLPSLVPIRS</sequence>
<evidence type="ECO:0000313" key="3">
    <source>
        <dbReference type="EMBL" id="SEK03967.1"/>
    </source>
</evidence>
<evidence type="ECO:0000256" key="2">
    <source>
        <dbReference type="SAM" id="Phobius"/>
    </source>
</evidence>
<dbReference type="STRING" id="1144548.SAMN05443287_11644"/>
<reference evidence="4" key="1">
    <citation type="submission" date="2016-10" db="EMBL/GenBank/DDBJ databases">
        <authorList>
            <person name="Varghese N."/>
            <person name="Submissions S."/>
        </authorList>
    </citation>
    <scope>NUCLEOTIDE SEQUENCE [LARGE SCALE GENOMIC DNA]</scope>
    <source>
        <strain evidence="4">CGMCC 4.7038</strain>
    </source>
</reference>
<dbReference type="AlphaFoldDB" id="A0A1H7DSY6"/>
<feature type="compositionally biased region" description="Low complexity" evidence="1">
    <location>
        <begin position="73"/>
        <end position="83"/>
    </location>
</feature>
<gene>
    <name evidence="3" type="ORF">SAMN05443287_11644</name>
</gene>
<feature type="compositionally biased region" description="Pro residues" evidence="1">
    <location>
        <begin position="107"/>
        <end position="126"/>
    </location>
</feature>
<dbReference type="EMBL" id="FNYV01000016">
    <property type="protein sequence ID" value="SEK03967.1"/>
    <property type="molecule type" value="Genomic_DNA"/>
</dbReference>